<feature type="transmembrane region" description="Helical" evidence="5">
    <location>
        <begin position="120"/>
        <end position="140"/>
    </location>
</feature>
<proteinExistence type="predicted"/>
<keyword evidence="3 5" id="KW-1133">Transmembrane helix</keyword>
<keyword evidence="2 5" id="KW-0812">Transmembrane</keyword>
<dbReference type="Proteomes" id="UP001595885">
    <property type="component" value="Unassembled WGS sequence"/>
</dbReference>
<sequence length="406" mass="46045">MVIVKKKNQNNEALIFAGYIVASEVFFRMTHGVPNNEFGKYSVIIFLLVGLYFSGLSKKSFIYWLFILFLIPGVFIGISALNFEINIRKAIAFNLSGPVCLAISAIYAYQRKVTKKEMEFLITSMILPIVSMVTYMYLYTPSNRNIFMGTESNFETSGGFGPNQVSTIIGLGMFLVFIRLVLYTKEKRYYFINIILLAYISYRGILTFSRGGVYTGIIMIALSLFSMYLISNLKGRFKINIIFIVSIFAGILIFIYSSIQTGGMINKRYAGEDALGREKSSKFSGREKLVESELVMFLDNPITGVGVGVNKQFREELTGIESASHNEISRMLAEHGVLGVINLLILLLMPIFLFLNNRQNIFLFSFYMFWLLTINHAAMRIAAPAFIYALSLLNFTLNEETTLHRE</sequence>
<dbReference type="InterPro" id="IPR051533">
    <property type="entry name" value="WaaL-like"/>
</dbReference>
<comment type="caution">
    <text evidence="7">The sequence shown here is derived from an EMBL/GenBank/DDBJ whole genome shotgun (WGS) entry which is preliminary data.</text>
</comment>
<keyword evidence="8" id="KW-1185">Reference proteome</keyword>
<dbReference type="GO" id="GO:0016874">
    <property type="term" value="F:ligase activity"/>
    <property type="evidence" value="ECO:0007669"/>
    <property type="project" value="UniProtKB-KW"/>
</dbReference>
<keyword evidence="4 5" id="KW-0472">Membrane</keyword>
<feature type="domain" description="O-antigen ligase-related" evidence="6">
    <location>
        <begin position="197"/>
        <end position="343"/>
    </location>
</feature>
<evidence type="ECO:0000256" key="1">
    <source>
        <dbReference type="ARBA" id="ARBA00004141"/>
    </source>
</evidence>
<dbReference type="PANTHER" id="PTHR37422:SF13">
    <property type="entry name" value="LIPOPOLYSACCHARIDE BIOSYNTHESIS PROTEIN PA4999-RELATED"/>
    <property type="match status" value="1"/>
</dbReference>
<evidence type="ECO:0000313" key="8">
    <source>
        <dbReference type="Proteomes" id="UP001595885"/>
    </source>
</evidence>
<feature type="transmembrane region" description="Helical" evidence="5">
    <location>
        <begin position="237"/>
        <end position="259"/>
    </location>
</feature>
<dbReference type="InterPro" id="IPR007016">
    <property type="entry name" value="O-antigen_ligase-rel_domated"/>
</dbReference>
<feature type="transmembrane region" description="Helical" evidence="5">
    <location>
        <begin position="212"/>
        <end position="230"/>
    </location>
</feature>
<dbReference type="RefSeq" id="WP_379739218.1">
    <property type="nucleotide sequence ID" value="NZ_JBHSGW010000004.1"/>
</dbReference>
<dbReference type="Pfam" id="PF04932">
    <property type="entry name" value="Wzy_C"/>
    <property type="match status" value="1"/>
</dbReference>
<protein>
    <submittedName>
        <fullName evidence="7">O-antigen ligase family protein</fullName>
    </submittedName>
</protein>
<keyword evidence="7" id="KW-0436">Ligase</keyword>
<feature type="transmembrane region" description="Helical" evidence="5">
    <location>
        <begin position="336"/>
        <end position="355"/>
    </location>
</feature>
<evidence type="ECO:0000256" key="4">
    <source>
        <dbReference type="ARBA" id="ARBA00023136"/>
    </source>
</evidence>
<feature type="transmembrane region" description="Helical" evidence="5">
    <location>
        <begin position="189"/>
        <end position="206"/>
    </location>
</feature>
<feature type="transmembrane region" description="Helical" evidence="5">
    <location>
        <begin position="367"/>
        <end position="390"/>
    </location>
</feature>
<feature type="transmembrane region" description="Helical" evidence="5">
    <location>
        <begin position="38"/>
        <end position="54"/>
    </location>
</feature>
<reference evidence="8" key="1">
    <citation type="journal article" date="2019" name="Int. J. Syst. Evol. Microbiol.">
        <title>The Global Catalogue of Microorganisms (GCM) 10K type strain sequencing project: providing services to taxonomists for standard genome sequencing and annotation.</title>
        <authorList>
            <consortium name="The Broad Institute Genomics Platform"/>
            <consortium name="The Broad Institute Genome Sequencing Center for Infectious Disease"/>
            <person name="Wu L."/>
            <person name="Ma J."/>
        </authorList>
    </citation>
    <scope>NUCLEOTIDE SEQUENCE [LARGE SCALE GENOMIC DNA]</scope>
    <source>
        <strain evidence="8">CCUG 50349</strain>
    </source>
</reference>
<feature type="transmembrane region" description="Helical" evidence="5">
    <location>
        <begin position="61"/>
        <end position="81"/>
    </location>
</feature>
<dbReference type="EMBL" id="JBHSGW010000004">
    <property type="protein sequence ID" value="MFC4739550.1"/>
    <property type="molecule type" value="Genomic_DNA"/>
</dbReference>
<organism evidence="7 8">
    <name type="scientific">Flavobacterium ponti</name>
    <dbReference type="NCBI Taxonomy" id="665133"/>
    <lineage>
        <taxon>Bacteria</taxon>
        <taxon>Pseudomonadati</taxon>
        <taxon>Bacteroidota</taxon>
        <taxon>Flavobacteriia</taxon>
        <taxon>Flavobacteriales</taxon>
        <taxon>Flavobacteriaceae</taxon>
        <taxon>Flavobacterium</taxon>
    </lineage>
</organism>
<evidence type="ECO:0000259" key="6">
    <source>
        <dbReference type="Pfam" id="PF04932"/>
    </source>
</evidence>
<evidence type="ECO:0000256" key="3">
    <source>
        <dbReference type="ARBA" id="ARBA00022989"/>
    </source>
</evidence>
<evidence type="ECO:0000256" key="2">
    <source>
        <dbReference type="ARBA" id="ARBA00022692"/>
    </source>
</evidence>
<evidence type="ECO:0000313" key="7">
    <source>
        <dbReference type="EMBL" id="MFC4739550.1"/>
    </source>
</evidence>
<accession>A0ABV9P4D9</accession>
<comment type="subcellular location">
    <subcellularLocation>
        <location evidence="1">Membrane</location>
        <topology evidence="1">Multi-pass membrane protein</topology>
    </subcellularLocation>
</comment>
<gene>
    <name evidence="7" type="ORF">ACFO3U_06040</name>
</gene>
<name>A0ABV9P4D9_9FLAO</name>
<feature type="transmembrane region" description="Helical" evidence="5">
    <location>
        <begin position="160"/>
        <end position="182"/>
    </location>
</feature>
<dbReference type="PANTHER" id="PTHR37422">
    <property type="entry name" value="TEICHURONIC ACID BIOSYNTHESIS PROTEIN TUAE"/>
    <property type="match status" value="1"/>
</dbReference>
<evidence type="ECO:0000256" key="5">
    <source>
        <dbReference type="SAM" id="Phobius"/>
    </source>
</evidence>